<feature type="region of interest" description="Disordered" evidence="9">
    <location>
        <begin position="149"/>
        <end position="206"/>
    </location>
</feature>
<name>A0A9Q8T963_9PEZI</name>
<evidence type="ECO:0000256" key="3">
    <source>
        <dbReference type="ARBA" id="ARBA00022729"/>
    </source>
</evidence>
<dbReference type="GeneID" id="73349760"/>
<dbReference type="Gene3D" id="4.10.240.10">
    <property type="entry name" value="Zn(2)-C6 fungal-type DNA-binding domain"/>
    <property type="match status" value="1"/>
</dbReference>
<evidence type="ECO:0000313" key="12">
    <source>
        <dbReference type="Proteomes" id="UP000830671"/>
    </source>
</evidence>
<keyword evidence="12" id="KW-1185">Reference proteome</keyword>
<sequence length="1355" mass="148777">MADTPAETTASTDTGIRDDAPLTTSAPTPSSNISQPSPSTLPPTIADRRKRSLPEGSPEGPEEGRSSSAAAAAANRRRSHKVSRACDFCKSKKLKCSGTIPCDVCTRKRLSCIYDATYRRGRPPTPPPASSSAPGLFESRLVPSTSLEVHRRPLPSAAPLPSLAPREPRLPRQSAARSRSRDHVADEAEAAERSRRSALPGSRASPEVEIAEIEGQYVDTTSSLTFLHRAWKRLSSQRSNTTDVPGNAPSGAEQHQRLTRAGDKPFDSQPLDVSTLPDRLAGLDMLDFYFDVCVVTYRCLHQGYVAQWFEILLANAKDSRPLHHEIGHAKASIVLTILAIVTLRQSKVRNVDEERFSHLLRSDALFSQALSLTDAEIGLPKLESSQARLLQVLYLLQTSRMNQAWYVFGSILPIISALGLHRKSGRNRASSDKDYILSQCRKRTFWVAYTIDKYLSVVFGRPRMYRDDDIDQDFPDCVNDEDMTPQGRSSDEPEMDCHVESLIFHAKLAQIIDGISREVYSIKPVHKDDRLMIAHRYGKALHRWRESLPHHLGTVRPMSLIPSFRRQNTALKLAYCHAIMHANRPFLLGTGGSRGGQQSPLEDSIDECITAAKAALETVDGMASDGKLFHAFWWTPYVTFCALAVVYVYEIQRGRQDPERGLFELADRCQNHLAKATTAESPSRRYSVILEELRQEASSHSEGPSGRERKPTIERAEHGGAEPMQLEEVSGAPAPPADMGEVFQQHGFEGMTNLLSGWETTDWLDLDSSAFATFPNFEGSPAYWMPDRRCTMMKIPVGCELSEEREATKASIGNAATLIIAVRLSCAVGMKRPVKPSPFFQASSKLHQHSSSPTASTWDPSLNTLSNYPHRSAMRHDTSSKGSSASALQGTPFGKADARATLDNGYRHPYFSKRAGTAPSQPAKLTMMAPFSTLPYEWGNEITGFYTYKSIAAMKFSTILSALGLVASASAASLQQVTNFGSNPSGVKMYIYVPDKLAANPPVVVAIHYCTGTAQAYYNNSPYKTLADQKGFIVIYPESPYSGTCWDVSSKATLTHNGGANSNSIANMVSYTLSKYNGNKSKVFVTGSSSGAMMTNVLAATYPDVFAAGIVYNGVPAGCFYTGTVNGWNSTCSSGQSIATPARWAQWVYDAYPGYTGSRPRMQIYHGSTDTTLNYANYQETIKQWSGVFGYNPDKPVTSSQNTPIANYRTDVFGDHLTGVWAVGVGHTVPIRGDDDMKFFGLMIQNRAGIDKGSQTRRLRGRLSEGTGGYDFLTQRCGKANSGVAIYSQIPKLHIRCFPIHEVDSVQLHALCITLVRTEELQEKLTEGSDVAALLNSVHPEHHNTAHRSQTPATG</sequence>
<evidence type="ECO:0000313" key="11">
    <source>
        <dbReference type="EMBL" id="UQC90296.1"/>
    </source>
</evidence>
<feature type="compositionally biased region" description="Low complexity" evidence="9">
    <location>
        <begin position="154"/>
        <end position="165"/>
    </location>
</feature>
<evidence type="ECO:0000256" key="1">
    <source>
        <dbReference type="ARBA" id="ARBA00004123"/>
    </source>
</evidence>
<keyword evidence="2" id="KW-0479">Metal-binding</keyword>
<dbReference type="GO" id="GO:0045944">
    <property type="term" value="P:positive regulation of transcription by RNA polymerase II"/>
    <property type="evidence" value="ECO:0007669"/>
    <property type="project" value="TreeGrafter"/>
</dbReference>
<dbReference type="Proteomes" id="UP000830671">
    <property type="component" value="Chromosome 8"/>
</dbReference>
<keyword evidence="6" id="KW-0238">DNA-binding</keyword>
<keyword evidence="7" id="KW-0804">Transcription</keyword>
<dbReference type="Pfam" id="PF04082">
    <property type="entry name" value="Fungal_trans"/>
    <property type="match status" value="1"/>
</dbReference>
<feature type="compositionally biased region" description="Polar residues" evidence="9">
    <location>
        <begin position="1"/>
        <end position="14"/>
    </location>
</feature>
<keyword evidence="3" id="KW-0732">Signal</keyword>
<dbReference type="SUPFAM" id="SSF53474">
    <property type="entry name" value="alpha/beta-Hydrolases"/>
    <property type="match status" value="2"/>
</dbReference>
<dbReference type="GO" id="GO:0016787">
    <property type="term" value="F:hydrolase activity"/>
    <property type="evidence" value="ECO:0007669"/>
    <property type="project" value="UniProtKB-KW"/>
</dbReference>
<evidence type="ECO:0000256" key="5">
    <source>
        <dbReference type="ARBA" id="ARBA00023015"/>
    </source>
</evidence>
<keyword evidence="4" id="KW-0378">Hydrolase</keyword>
<feature type="compositionally biased region" description="Basic and acidic residues" evidence="9">
    <location>
        <begin position="179"/>
        <end position="195"/>
    </location>
</feature>
<dbReference type="InterPro" id="IPR036864">
    <property type="entry name" value="Zn2-C6_fun-type_DNA-bd_sf"/>
</dbReference>
<dbReference type="GO" id="GO:0005576">
    <property type="term" value="C:extracellular region"/>
    <property type="evidence" value="ECO:0007669"/>
    <property type="project" value="InterPro"/>
</dbReference>
<dbReference type="SMART" id="SM00906">
    <property type="entry name" value="Fungal_trans"/>
    <property type="match status" value="1"/>
</dbReference>
<dbReference type="SUPFAM" id="SSF57701">
    <property type="entry name" value="Zn2/Cys6 DNA-binding domain"/>
    <property type="match status" value="1"/>
</dbReference>
<dbReference type="CDD" id="cd12148">
    <property type="entry name" value="fungal_TF_MHR"/>
    <property type="match status" value="1"/>
</dbReference>
<dbReference type="Pfam" id="PF10503">
    <property type="entry name" value="Esterase_PHB"/>
    <property type="match status" value="1"/>
</dbReference>
<evidence type="ECO:0000256" key="8">
    <source>
        <dbReference type="ARBA" id="ARBA00023242"/>
    </source>
</evidence>
<dbReference type="InterPro" id="IPR051711">
    <property type="entry name" value="Stress_Response_Reg"/>
</dbReference>
<dbReference type="GO" id="GO:0000981">
    <property type="term" value="F:DNA-binding transcription factor activity, RNA polymerase II-specific"/>
    <property type="evidence" value="ECO:0007669"/>
    <property type="project" value="InterPro"/>
</dbReference>
<dbReference type="Gene3D" id="3.40.50.1820">
    <property type="entry name" value="alpha/beta hydrolase"/>
    <property type="match status" value="1"/>
</dbReference>
<gene>
    <name evidence="11" type="ORF">CLUP02_15826</name>
</gene>
<evidence type="ECO:0000259" key="10">
    <source>
        <dbReference type="PROSITE" id="PS50048"/>
    </source>
</evidence>
<dbReference type="KEGG" id="clup:CLUP02_15826"/>
<dbReference type="NCBIfam" id="TIGR01840">
    <property type="entry name" value="esterase_phb"/>
    <property type="match status" value="1"/>
</dbReference>
<dbReference type="InterPro" id="IPR010126">
    <property type="entry name" value="Esterase_phb"/>
</dbReference>
<evidence type="ECO:0000256" key="4">
    <source>
        <dbReference type="ARBA" id="ARBA00022801"/>
    </source>
</evidence>
<dbReference type="GO" id="GO:0043565">
    <property type="term" value="F:sequence-specific DNA binding"/>
    <property type="evidence" value="ECO:0007669"/>
    <property type="project" value="TreeGrafter"/>
</dbReference>
<dbReference type="InterPro" id="IPR001138">
    <property type="entry name" value="Zn2Cys6_DnaBD"/>
</dbReference>
<proteinExistence type="predicted"/>
<keyword evidence="5" id="KW-0805">Transcription regulation</keyword>
<evidence type="ECO:0000256" key="9">
    <source>
        <dbReference type="SAM" id="MobiDB-lite"/>
    </source>
</evidence>
<dbReference type="SMART" id="SM00066">
    <property type="entry name" value="GAL4"/>
    <property type="match status" value="1"/>
</dbReference>
<dbReference type="CDD" id="cd00067">
    <property type="entry name" value="GAL4"/>
    <property type="match status" value="1"/>
</dbReference>
<evidence type="ECO:0000256" key="7">
    <source>
        <dbReference type="ARBA" id="ARBA00023163"/>
    </source>
</evidence>
<protein>
    <submittedName>
        <fullName evidence="11">Fungal specific transcription factor domain-containing protein</fullName>
    </submittedName>
</protein>
<dbReference type="GO" id="GO:0005634">
    <property type="term" value="C:nucleus"/>
    <property type="evidence" value="ECO:0007669"/>
    <property type="project" value="UniProtKB-SubCell"/>
</dbReference>
<feature type="region of interest" description="Disordered" evidence="9">
    <location>
        <begin position="869"/>
        <end position="890"/>
    </location>
</feature>
<evidence type="ECO:0000256" key="6">
    <source>
        <dbReference type="ARBA" id="ARBA00023125"/>
    </source>
</evidence>
<feature type="compositionally biased region" description="Polar residues" evidence="9">
    <location>
        <begin position="22"/>
        <end position="38"/>
    </location>
</feature>
<evidence type="ECO:0000256" key="2">
    <source>
        <dbReference type="ARBA" id="ARBA00022723"/>
    </source>
</evidence>
<accession>A0A9Q8T963</accession>
<dbReference type="PANTHER" id="PTHR47540">
    <property type="entry name" value="THIAMINE REPRESSIBLE GENES REGULATORY PROTEIN THI5"/>
    <property type="match status" value="1"/>
</dbReference>
<dbReference type="PANTHER" id="PTHR47540:SF2">
    <property type="entry name" value="ZN(II)2CYS6 TRANSCRIPTION FACTOR (EUROFUNG)"/>
    <property type="match status" value="1"/>
</dbReference>
<dbReference type="GO" id="GO:0008270">
    <property type="term" value="F:zinc ion binding"/>
    <property type="evidence" value="ECO:0007669"/>
    <property type="project" value="InterPro"/>
</dbReference>
<feature type="compositionally biased region" description="Basic and acidic residues" evidence="9">
    <location>
        <begin position="254"/>
        <end position="266"/>
    </location>
</feature>
<dbReference type="InterPro" id="IPR029058">
    <property type="entry name" value="AB_hydrolase_fold"/>
</dbReference>
<dbReference type="EMBL" id="CP019480">
    <property type="protein sequence ID" value="UQC90296.1"/>
    <property type="molecule type" value="Genomic_DNA"/>
</dbReference>
<keyword evidence="8" id="KW-0539">Nucleus</keyword>
<feature type="compositionally biased region" description="Polar residues" evidence="9">
    <location>
        <begin position="880"/>
        <end position="889"/>
    </location>
</feature>
<dbReference type="PROSITE" id="PS00463">
    <property type="entry name" value="ZN2_CY6_FUNGAL_1"/>
    <property type="match status" value="1"/>
</dbReference>
<feature type="domain" description="Zn(2)-C6 fungal-type" evidence="10">
    <location>
        <begin position="85"/>
        <end position="114"/>
    </location>
</feature>
<dbReference type="GO" id="GO:0006351">
    <property type="term" value="P:DNA-templated transcription"/>
    <property type="evidence" value="ECO:0007669"/>
    <property type="project" value="InterPro"/>
</dbReference>
<feature type="region of interest" description="Disordered" evidence="9">
    <location>
        <begin position="1"/>
        <end position="85"/>
    </location>
</feature>
<dbReference type="PROSITE" id="PS50048">
    <property type="entry name" value="ZN2_CY6_FUNGAL_2"/>
    <property type="match status" value="1"/>
</dbReference>
<dbReference type="RefSeq" id="XP_049151897.1">
    <property type="nucleotide sequence ID" value="XM_049294750.1"/>
</dbReference>
<reference evidence="11" key="1">
    <citation type="journal article" date="2021" name="Mol. Plant Microbe Interact.">
        <title>Complete Genome Sequence of the Plant-Pathogenic Fungus Colletotrichum lupini.</title>
        <authorList>
            <person name="Baroncelli R."/>
            <person name="Pensec F."/>
            <person name="Da Lio D."/>
            <person name="Boufleur T."/>
            <person name="Vicente I."/>
            <person name="Sarrocco S."/>
            <person name="Picot A."/>
            <person name="Baraldi E."/>
            <person name="Sukno S."/>
            <person name="Thon M."/>
            <person name="Le Floch G."/>
        </authorList>
    </citation>
    <scope>NUCLEOTIDE SEQUENCE</scope>
    <source>
        <strain evidence="11">IMI 504893</strain>
    </source>
</reference>
<comment type="subcellular location">
    <subcellularLocation>
        <location evidence="1">Nucleus</location>
    </subcellularLocation>
</comment>
<dbReference type="InterPro" id="IPR007219">
    <property type="entry name" value="XnlR_reg_dom"/>
</dbReference>
<organism evidence="11 12">
    <name type="scientific">Colletotrichum lupini</name>
    <dbReference type="NCBI Taxonomy" id="145971"/>
    <lineage>
        <taxon>Eukaryota</taxon>
        <taxon>Fungi</taxon>
        <taxon>Dikarya</taxon>
        <taxon>Ascomycota</taxon>
        <taxon>Pezizomycotina</taxon>
        <taxon>Sordariomycetes</taxon>
        <taxon>Hypocreomycetidae</taxon>
        <taxon>Glomerellales</taxon>
        <taxon>Glomerellaceae</taxon>
        <taxon>Colletotrichum</taxon>
        <taxon>Colletotrichum acutatum species complex</taxon>
    </lineage>
</organism>
<dbReference type="Pfam" id="PF00172">
    <property type="entry name" value="Zn_clus"/>
    <property type="match status" value="1"/>
</dbReference>
<feature type="region of interest" description="Disordered" evidence="9">
    <location>
        <begin position="237"/>
        <end position="270"/>
    </location>
</feature>
<feature type="region of interest" description="Disordered" evidence="9">
    <location>
        <begin position="117"/>
        <end position="137"/>
    </location>
</feature>